<organism evidence="1 2">
    <name type="scientific">Solanum commersonii</name>
    <name type="common">Commerson's wild potato</name>
    <name type="synonym">Commerson's nightshade</name>
    <dbReference type="NCBI Taxonomy" id="4109"/>
    <lineage>
        <taxon>Eukaryota</taxon>
        <taxon>Viridiplantae</taxon>
        <taxon>Streptophyta</taxon>
        <taxon>Embryophyta</taxon>
        <taxon>Tracheophyta</taxon>
        <taxon>Spermatophyta</taxon>
        <taxon>Magnoliopsida</taxon>
        <taxon>eudicotyledons</taxon>
        <taxon>Gunneridae</taxon>
        <taxon>Pentapetalae</taxon>
        <taxon>asterids</taxon>
        <taxon>lamiids</taxon>
        <taxon>Solanales</taxon>
        <taxon>Solanaceae</taxon>
        <taxon>Solanoideae</taxon>
        <taxon>Solaneae</taxon>
        <taxon>Solanum</taxon>
    </lineage>
</organism>
<dbReference type="EMBL" id="JACXVP010000006">
    <property type="protein sequence ID" value="KAG5599655.1"/>
    <property type="molecule type" value="Genomic_DNA"/>
</dbReference>
<sequence>MKLILPLPLLISPNLPRQLDGKPKSTRITQFQCFSCFPMGFWSGFCWLVVWRSENWWSFVGCFSLGDGGLGFGGLKCGFTTRFWRGEGGV</sequence>
<reference evidence="1 2" key="1">
    <citation type="submission" date="2020-09" db="EMBL/GenBank/DDBJ databases">
        <title>De no assembly of potato wild relative species, Solanum commersonii.</title>
        <authorList>
            <person name="Cho K."/>
        </authorList>
    </citation>
    <scope>NUCLEOTIDE SEQUENCE [LARGE SCALE GENOMIC DNA]</scope>
    <source>
        <strain evidence="1">LZ3.2</strain>
        <tissue evidence="1">Leaf</tissue>
    </source>
</reference>
<protein>
    <submittedName>
        <fullName evidence="1">Uncharacterized protein</fullName>
    </submittedName>
</protein>
<accession>A0A9J5YIN4</accession>
<dbReference type="Proteomes" id="UP000824120">
    <property type="component" value="Chromosome 6"/>
</dbReference>
<evidence type="ECO:0000313" key="2">
    <source>
        <dbReference type="Proteomes" id="UP000824120"/>
    </source>
</evidence>
<comment type="caution">
    <text evidence="1">The sequence shown here is derived from an EMBL/GenBank/DDBJ whole genome shotgun (WGS) entry which is preliminary data.</text>
</comment>
<gene>
    <name evidence="1" type="ORF">H5410_031025</name>
</gene>
<keyword evidence="2" id="KW-1185">Reference proteome</keyword>
<name>A0A9J5YIN4_SOLCO</name>
<proteinExistence type="predicted"/>
<evidence type="ECO:0000313" key="1">
    <source>
        <dbReference type="EMBL" id="KAG5599655.1"/>
    </source>
</evidence>
<dbReference type="AlphaFoldDB" id="A0A9J5YIN4"/>